<feature type="chain" id="PRO_5017930139" evidence="2">
    <location>
        <begin position="22"/>
        <end position="350"/>
    </location>
</feature>
<keyword evidence="4" id="KW-1185">Reference proteome</keyword>
<organism evidence="3 4">
    <name type="scientific">Panicum miliaceum</name>
    <name type="common">Proso millet</name>
    <name type="synonym">Broomcorn millet</name>
    <dbReference type="NCBI Taxonomy" id="4540"/>
    <lineage>
        <taxon>Eukaryota</taxon>
        <taxon>Viridiplantae</taxon>
        <taxon>Streptophyta</taxon>
        <taxon>Embryophyta</taxon>
        <taxon>Tracheophyta</taxon>
        <taxon>Spermatophyta</taxon>
        <taxon>Magnoliopsida</taxon>
        <taxon>Liliopsida</taxon>
        <taxon>Poales</taxon>
        <taxon>Poaceae</taxon>
        <taxon>PACMAD clade</taxon>
        <taxon>Panicoideae</taxon>
        <taxon>Panicodae</taxon>
        <taxon>Paniceae</taxon>
        <taxon>Panicinae</taxon>
        <taxon>Panicum</taxon>
        <taxon>Panicum sect. Panicum</taxon>
    </lineage>
</organism>
<evidence type="ECO:0000313" key="3">
    <source>
        <dbReference type="EMBL" id="RLN35941.1"/>
    </source>
</evidence>
<keyword evidence="2" id="KW-0732">Signal</keyword>
<sequence length="350" mass="36780">MRQDFFLPLSFFLFPLPLLSTRSPPHRPHRRRDPPRSLRPTSAGEPPPCRPSFPLSRRADPSPSPSPAARPSSFPLAASSPPPLPRLLPAVAPRGQRRGGAVAGVPPPAAGLAARKARAAGGRGAWRWLLPPSRGARGGRPVASRAGAQLPASARGGLPVASRGGRAAPACCTAKMWRARLKIWLPWRANDVKEKPLLPPGGISNDAKGGGRGNGGGFPWKDVALLVMVWLLLLLPSLSLSGAPPSLSARGFGACAAIGLPCSLRLHPLLAGGVHGAASTAGLRRAAKGGLGWRAEAVGAWGPRHAGRIAEPSSSARNGRCARVRCFSGRRSVPWCSAIYCKMEWYCSKR</sequence>
<feature type="region of interest" description="Disordered" evidence="1">
    <location>
        <begin position="20"/>
        <end position="107"/>
    </location>
</feature>
<gene>
    <name evidence="3" type="ORF">C2845_PM03G14600</name>
</gene>
<dbReference type="EMBL" id="PQIB02000002">
    <property type="protein sequence ID" value="RLN35941.1"/>
    <property type="molecule type" value="Genomic_DNA"/>
</dbReference>
<accession>A0A3L6TCF0</accession>
<dbReference type="Proteomes" id="UP000275267">
    <property type="component" value="Unassembled WGS sequence"/>
</dbReference>
<feature type="compositionally biased region" description="Basic residues" evidence="1">
    <location>
        <begin position="24"/>
        <end position="33"/>
    </location>
</feature>
<evidence type="ECO:0000256" key="2">
    <source>
        <dbReference type="SAM" id="SignalP"/>
    </source>
</evidence>
<protein>
    <submittedName>
        <fullName evidence="3">Uncharacterized protein</fullName>
    </submittedName>
</protein>
<name>A0A3L6TCF0_PANMI</name>
<reference evidence="4" key="1">
    <citation type="journal article" date="2019" name="Nat. Commun.">
        <title>The genome of broomcorn millet.</title>
        <authorList>
            <person name="Zou C."/>
            <person name="Miki D."/>
            <person name="Li D."/>
            <person name="Tang Q."/>
            <person name="Xiao L."/>
            <person name="Rajput S."/>
            <person name="Deng P."/>
            <person name="Jia W."/>
            <person name="Huang R."/>
            <person name="Zhang M."/>
            <person name="Sun Y."/>
            <person name="Hu J."/>
            <person name="Fu X."/>
            <person name="Schnable P.S."/>
            <person name="Li F."/>
            <person name="Zhang H."/>
            <person name="Feng B."/>
            <person name="Zhu X."/>
            <person name="Liu R."/>
            <person name="Schnable J.C."/>
            <person name="Zhu J.-K."/>
            <person name="Zhang H."/>
        </authorList>
    </citation>
    <scope>NUCLEOTIDE SEQUENCE [LARGE SCALE GENOMIC DNA]</scope>
</reference>
<proteinExistence type="predicted"/>
<evidence type="ECO:0000256" key="1">
    <source>
        <dbReference type="SAM" id="MobiDB-lite"/>
    </source>
</evidence>
<feature type="compositionally biased region" description="Low complexity" evidence="1">
    <location>
        <begin position="87"/>
        <end position="107"/>
    </location>
</feature>
<feature type="signal peptide" evidence="2">
    <location>
        <begin position="1"/>
        <end position="21"/>
    </location>
</feature>
<comment type="caution">
    <text evidence="3">The sequence shown here is derived from an EMBL/GenBank/DDBJ whole genome shotgun (WGS) entry which is preliminary data.</text>
</comment>
<evidence type="ECO:0000313" key="4">
    <source>
        <dbReference type="Proteomes" id="UP000275267"/>
    </source>
</evidence>
<dbReference type="AlphaFoldDB" id="A0A3L6TCF0"/>
<feature type="compositionally biased region" description="Low complexity" evidence="1">
    <location>
        <begin position="69"/>
        <end position="79"/>
    </location>
</feature>